<reference evidence="1" key="1">
    <citation type="submission" date="2019-11" db="UniProtKB">
        <authorList>
            <consortium name="WormBaseParasite"/>
        </authorList>
    </citation>
    <scope>IDENTIFICATION</scope>
</reference>
<name>A0A5K3FQA3_MESCO</name>
<dbReference type="SUPFAM" id="SSF55797">
    <property type="entry name" value="PR-1-like"/>
    <property type="match status" value="1"/>
</dbReference>
<protein>
    <submittedName>
        <fullName evidence="1">SCP domain-containing protein</fullName>
    </submittedName>
</protein>
<dbReference type="Gene3D" id="3.40.33.10">
    <property type="entry name" value="CAP"/>
    <property type="match status" value="1"/>
</dbReference>
<proteinExistence type="predicted"/>
<accession>A0A5K3FQA3</accession>
<sequence length="128" mass="14641">LVCLLTLTLHVLADVPSEEERRTLEECHSKLRESVVPPASNMHLIKYSLQMETIAQELLSYCASDYPESDPKFQHIGDVVVVYEDGKPTFSDLCIVNSTAFKSRTDRCDEDCHNYRQVCYVKQLDTLL</sequence>
<dbReference type="InterPro" id="IPR035940">
    <property type="entry name" value="CAP_sf"/>
</dbReference>
<organism evidence="1">
    <name type="scientific">Mesocestoides corti</name>
    <name type="common">Flatworm</name>
    <dbReference type="NCBI Taxonomy" id="53468"/>
    <lineage>
        <taxon>Eukaryota</taxon>
        <taxon>Metazoa</taxon>
        <taxon>Spiralia</taxon>
        <taxon>Lophotrochozoa</taxon>
        <taxon>Platyhelminthes</taxon>
        <taxon>Cestoda</taxon>
        <taxon>Eucestoda</taxon>
        <taxon>Cyclophyllidea</taxon>
        <taxon>Mesocestoididae</taxon>
        <taxon>Mesocestoides</taxon>
    </lineage>
</organism>
<dbReference type="AlphaFoldDB" id="A0A5K3FQA3"/>
<evidence type="ECO:0000313" key="1">
    <source>
        <dbReference type="WBParaSite" id="MCU_010590-RA"/>
    </source>
</evidence>
<dbReference type="WBParaSite" id="MCU_010590-RA">
    <property type="protein sequence ID" value="MCU_010590-RA"/>
    <property type="gene ID" value="MCU_010590"/>
</dbReference>